<reference evidence="9" key="2">
    <citation type="submission" date="2022-01" db="EMBL/GenBank/DDBJ databases">
        <title>Collection of gut derived symbiotic bacterial strains cultured from healthy donors.</title>
        <authorList>
            <person name="Lin H."/>
            <person name="Kohout C."/>
            <person name="Waligurski E."/>
            <person name="Pamer E.G."/>
        </authorList>
    </citation>
    <scope>NUCLEOTIDE SEQUENCE</scope>
    <source>
        <strain evidence="9">DFI.1.149</strain>
    </source>
</reference>
<evidence type="ECO:0000313" key="9">
    <source>
        <dbReference type="EMBL" id="MCG4958830.1"/>
    </source>
</evidence>
<evidence type="ECO:0000256" key="4">
    <source>
        <dbReference type="ARBA" id="ARBA00023136"/>
    </source>
</evidence>
<dbReference type="Proteomes" id="UP001199750">
    <property type="component" value="Unassembled WGS sequence"/>
</dbReference>
<dbReference type="GeneID" id="61275584"/>
<keyword evidence="4" id="KW-0472">Membrane</keyword>
<feature type="domain" description="SusD-like N-terminal" evidence="8">
    <location>
        <begin position="23"/>
        <end position="207"/>
    </location>
</feature>
<keyword evidence="5" id="KW-0998">Cell outer membrane</keyword>
<evidence type="ECO:0000313" key="14">
    <source>
        <dbReference type="Proteomes" id="UP000284434"/>
    </source>
</evidence>
<dbReference type="EMBL" id="JAQMRD010000004">
    <property type="protein sequence ID" value="MDB9222212.1"/>
    <property type="molecule type" value="Genomic_DNA"/>
</dbReference>
<feature type="chain" id="PRO_5044080585" evidence="6">
    <location>
        <begin position="19"/>
        <end position="475"/>
    </location>
</feature>
<protein>
    <submittedName>
        <fullName evidence="12">RagB/SusD family nutrient uptake outer membrane protein</fullName>
    </submittedName>
</protein>
<evidence type="ECO:0000313" key="12">
    <source>
        <dbReference type="EMBL" id="RGY06208.1"/>
    </source>
</evidence>
<dbReference type="EMBL" id="JAKNDN010000004">
    <property type="protein sequence ID" value="MCG4958830.1"/>
    <property type="molecule type" value="Genomic_DNA"/>
</dbReference>
<reference evidence="13 14" key="1">
    <citation type="submission" date="2018-08" db="EMBL/GenBank/DDBJ databases">
        <title>A genome reference for cultivated species of the human gut microbiota.</title>
        <authorList>
            <person name="Zou Y."/>
            <person name="Xue W."/>
            <person name="Luo G."/>
        </authorList>
    </citation>
    <scope>NUCLEOTIDE SEQUENCE [LARGE SCALE GENOMIC DNA]</scope>
    <source>
        <strain evidence="11 13">AF14-6AC</strain>
        <strain evidence="12 14">OF03-11</strain>
    </source>
</reference>
<evidence type="ECO:0000256" key="5">
    <source>
        <dbReference type="ARBA" id="ARBA00023237"/>
    </source>
</evidence>
<name>A0A3D4ZC40_9BACT</name>
<dbReference type="Pfam" id="PF07980">
    <property type="entry name" value="SusD_RagB"/>
    <property type="match status" value="1"/>
</dbReference>
<gene>
    <name evidence="11" type="ORF">DWW24_07710</name>
    <name evidence="12" type="ORF">DXA53_10105</name>
    <name evidence="9" type="ORF">L0P03_03035</name>
    <name evidence="10" type="ORF">PN645_04230</name>
</gene>
<dbReference type="OMA" id="ISGNTHR"/>
<comment type="similarity">
    <text evidence="2">Belongs to the SusD family.</text>
</comment>
<evidence type="ECO:0000256" key="1">
    <source>
        <dbReference type="ARBA" id="ARBA00004442"/>
    </source>
</evidence>
<dbReference type="Proteomes" id="UP000284434">
    <property type="component" value="Unassembled WGS sequence"/>
</dbReference>
<dbReference type="AlphaFoldDB" id="A0A3D4ZC40"/>
<dbReference type="InterPro" id="IPR011990">
    <property type="entry name" value="TPR-like_helical_dom_sf"/>
</dbReference>
<accession>A0A3D4ZC40</accession>
<evidence type="ECO:0000313" key="13">
    <source>
        <dbReference type="Proteomes" id="UP000283426"/>
    </source>
</evidence>
<evidence type="ECO:0000259" key="7">
    <source>
        <dbReference type="Pfam" id="PF07980"/>
    </source>
</evidence>
<sequence>MKKLIYLPVCLGMLFFSAACENWFDVSPKSDVKAEDLFQQESGFRDVLTGVYSLMSAPESYGRQLSFGYVDVLAQYYNISGNTHRYIKTKDYLYREPYDKEVLSTIWSRQYKGIANLNAMLMFIDEQRGVFSGDEVYRIYKGEILALRGMLHFDMLRLFSASPAIDKERKAIPYLESYTNLPQHQLTVGAVLEKVVKDLNAARELMREVDPYGPNYAKLESLYRNHPLLRNRQKHLNYYAVTALLARVQLYAGNLPDALEAAREIVGEPGSEPVAPFSLTTAAATDERLFDSELLFALEEGKMQDNIDVYFGESVIKNGITNSSTALSISINNRNKLFAQQDPADDDYRLKLWFQETNSATAVMPGKYVNVGCIPLIRLSELYYIAAECSANQGLAYLNTLRAHRGLAAMTEVTDLQAEIAKEYSKEFMCEGQMFYYYKRLGLKRIGVYRTVAIEPEEVYVIPLPDDELDFGLIE</sequence>
<dbReference type="Proteomes" id="UP001212263">
    <property type="component" value="Unassembled WGS sequence"/>
</dbReference>
<dbReference type="InterPro" id="IPR033985">
    <property type="entry name" value="SusD-like_N"/>
</dbReference>
<dbReference type="Pfam" id="PF14322">
    <property type="entry name" value="SusD-like_3"/>
    <property type="match status" value="1"/>
</dbReference>
<proteinExistence type="inferred from homology"/>
<dbReference type="RefSeq" id="WP_013612538.1">
    <property type="nucleotide sequence ID" value="NZ_BAABYK010000001.1"/>
</dbReference>
<dbReference type="EMBL" id="QSCO01000013">
    <property type="protein sequence ID" value="RGY06208.1"/>
    <property type="molecule type" value="Genomic_DNA"/>
</dbReference>
<evidence type="ECO:0000313" key="11">
    <source>
        <dbReference type="EMBL" id="RGV27188.1"/>
    </source>
</evidence>
<dbReference type="PROSITE" id="PS51257">
    <property type="entry name" value="PROKAR_LIPOPROTEIN"/>
    <property type="match status" value="1"/>
</dbReference>
<keyword evidence="3 6" id="KW-0732">Signal</keyword>
<evidence type="ECO:0000256" key="6">
    <source>
        <dbReference type="SAM" id="SignalP"/>
    </source>
</evidence>
<evidence type="ECO:0000259" key="8">
    <source>
        <dbReference type="Pfam" id="PF14322"/>
    </source>
</evidence>
<feature type="domain" description="RagB/SusD" evidence="7">
    <location>
        <begin position="346"/>
        <end position="440"/>
    </location>
</feature>
<dbReference type="SUPFAM" id="SSF48452">
    <property type="entry name" value="TPR-like"/>
    <property type="match status" value="1"/>
</dbReference>
<evidence type="ECO:0000256" key="3">
    <source>
        <dbReference type="ARBA" id="ARBA00022729"/>
    </source>
</evidence>
<dbReference type="Gene3D" id="1.25.40.900">
    <property type="match status" value="1"/>
</dbReference>
<comment type="subcellular location">
    <subcellularLocation>
        <location evidence="1">Cell outer membrane</location>
    </subcellularLocation>
</comment>
<dbReference type="Gene3D" id="2.20.20.130">
    <property type="match status" value="1"/>
</dbReference>
<evidence type="ECO:0000256" key="2">
    <source>
        <dbReference type="ARBA" id="ARBA00006275"/>
    </source>
</evidence>
<reference evidence="10" key="3">
    <citation type="submission" date="2023-01" db="EMBL/GenBank/DDBJ databases">
        <title>Human gut microbiome strain richness.</title>
        <authorList>
            <person name="Chen-Liaw A."/>
        </authorList>
    </citation>
    <scope>NUCLEOTIDE SEQUENCE</scope>
    <source>
        <strain evidence="10">RTP21484st1_B7_RTP21484_190118</strain>
    </source>
</reference>
<dbReference type="Gene3D" id="1.25.40.390">
    <property type="match status" value="1"/>
</dbReference>
<dbReference type="EMBL" id="QRYW01000014">
    <property type="protein sequence ID" value="RGV27188.1"/>
    <property type="molecule type" value="Genomic_DNA"/>
</dbReference>
<feature type="signal peptide" evidence="6">
    <location>
        <begin position="1"/>
        <end position="18"/>
    </location>
</feature>
<organism evidence="12 14">
    <name type="scientific">Odoribacter splanchnicus</name>
    <dbReference type="NCBI Taxonomy" id="28118"/>
    <lineage>
        <taxon>Bacteria</taxon>
        <taxon>Pseudomonadati</taxon>
        <taxon>Bacteroidota</taxon>
        <taxon>Bacteroidia</taxon>
        <taxon>Bacteroidales</taxon>
        <taxon>Odoribacteraceae</taxon>
        <taxon>Odoribacter</taxon>
    </lineage>
</organism>
<dbReference type="GO" id="GO:0009279">
    <property type="term" value="C:cell outer membrane"/>
    <property type="evidence" value="ECO:0007669"/>
    <property type="project" value="UniProtKB-SubCell"/>
</dbReference>
<comment type="caution">
    <text evidence="12">The sequence shown here is derived from an EMBL/GenBank/DDBJ whole genome shotgun (WGS) entry which is preliminary data.</text>
</comment>
<dbReference type="InterPro" id="IPR012944">
    <property type="entry name" value="SusD_RagB_dom"/>
</dbReference>
<dbReference type="Proteomes" id="UP000283426">
    <property type="component" value="Unassembled WGS sequence"/>
</dbReference>
<evidence type="ECO:0000313" key="10">
    <source>
        <dbReference type="EMBL" id="MDB9222212.1"/>
    </source>
</evidence>